<keyword evidence="2" id="KW-0472">Membrane</keyword>
<feature type="region of interest" description="Disordered" evidence="1">
    <location>
        <begin position="164"/>
        <end position="190"/>
    </location>
</feature>
<evidence type="ECO:0000313" key="3">
    <source>
        <dbReference type="EMBL" id="SFI91678.1"/>
    </source>
</evidence>
<keyword evidence="4" id="KW-1185">Reference proteome</keyword>
<dbReference type="Gene3D" id="2.20.28.30">
    <property type="entry name" value="RNA polymerase ii, chain L"/>
    <property type="match status" value="1"/>
</dbReference>
<evidence type="ECO:0000256" key="2">
    <source>
        <dbReference type="SAM" id="Phobius"/>
    </source>
</evidence>
<evidence type="ECO:0000313" key="4">
    <source>
        <dbReference type="Proteomes" id="UP000199518"/>
    </source>
</evidence>
<dbReference type="RefSeq" id="WP_092052553.1">
    <property type="nucleotide sequence ID" value="NZ_FOQD01000013.1"/>
</dbReference>
<keyword evidence="2" id="KW-0812">Transmembrane</keyword>
<dbReference type="AlphaFoldDB" id="A0A1I3M3Y3"/>
<proteinExistence type="predicted"/>
<gene>
    <name evidence="3" type="ORF">SAMN05421753_113150</name>
</gene>
<sequence length="354" mass="37253">MSIRYKCEECGTVLKIKDSLAGTRGRCPHCRHKFIVPQQSTAADDDFGDQSNGNGAGAVLELNTESPSSKSLEPVRPPEPVSPPPVAAPAPVAETPPAPPVEEEFDAADFLMADAGPNAKKSAGLSAPSPDPAAAGKPATDSQGRRYFSRAPIIPNAPPGAPAAAAAVAPGATPPPVEEVGSSVTTKVTLPTEEPRRKLNFKGSGRALVRMAPGLLVIAILSGGVYWIARQYLMPHLPLPELAPVAGKVHLDGKPFPNVVVHLTPVNAAQGKSRSDKAIRLTDSLGVTDNDGLFHITYFGHGGAPLGKARIWLEPLEPSGYKKIPHRYQQAGADIRDVREAGNDGKFDLELKLE</sequence>
<dbReference type="OrthoDB" id="271213at2"/>
<feature type="region of interest" description="Disordered" evidence="1">
    <location>
        <begin position="119"/>
        <end position="143"/>
    </location>
</feature>
<feature type="compositionally biased region" description="Pro residues" evidence="1">
    <location>
        <begin position="75"/>
        <end position="100"/>
    </location>
</feature>
<name>A0A1I3M3Y3_9PLAN</name>
<dbReference type="STRING" id="1576369.SAMN05421753_113150"/>
<dbReference type="EMBL" id="FOQD01000013">
    <property type="protein sequence ID" value="SFI91678.1"/>
    <property type="molecule type" value="Genomic_DNA"/>
</dbReference>
<organism evidence="3 4">
    <name type="scientific">Planctomicrobium piriforme</name>
    <dbReference type="NCBI Taxonomy" id="1576369"/>
    <lineage>
        <taxon>Bacteria</taxon>
        <taxon>Pseudomonadati</taxon>
        <taxon>Planctomycetota</taxon>
        <taxon>Planctomycetia</taxon>
        <taxon>Planctomycetales</taxon>
        <taxon>Planctomycetaceae</taxon>
        <taxon>Planctomicrobium</taxon>
    </lineage>
</organism>
<feature type="transmembrane region" description="Helical" evidence="2">
    <location>
        <begin position="207"/>
        <end position="229"/>
    </location>
</feature>
<accession>A0A1I3M3Y3</accession>
<keyword evidence="2" id="KW-1133">Transmembrane helix</keyword>
<feature type="region of interest" description="Disordered" evidence="1">
    <location>
        <begin position="41"/>
        <end position="101"/>
    </location>
</feature>
<dbReference type="Proteomes" id="UP000199518">
    <property type="component" value="Unassembled WGS sequence"/>
</dbReference>
<reference evidence="4" key="1">
    <citation type="submission" date="2016-10" db="EMBL/GenBank/DDBJ databases">
        <authorList>
            <person name="Varghese N."/>
            <person name="Submissions S."/>
        </authorList>
    </citation>
    <scope>NUCLEOTIDE SEQUENCE [LARGE SCALE GENOMIC DNA]</scope>
    <source>
        <strain evidence="4">DSM 26348</strain>
    </source>
</reference>
<evidence type="ECO:0000256" key="1">
    <source>
        <dbReference type="SAM" id="MobiDB-lite"/>
    </source>
</evidence>
<protein>
    <submittedName>
        <fullName evidence="3">Uncharacterized protein</fullName>
    </submittedName>
</protein>